<dbReference type="GO" id="GO:0045329">
    <property type="term" value="P:carnitine biosynthetic process"/>
    <property type="evidence" value="ECO:0007669"/>
    <property type="project" value="UniProtKB-KW"/>
</dbReference>
<dbReference type="EMBL" id="CAJNIZ010000670">
    <property type="protein sequence ID" value="CAE7172217.1"/>
    <property type="molecule type" value="Genomic_DNA"/>
</dbReference>
<comment type="caution">
    <text evidence="6">The sequence shown here is derived from an EMBL/GenBank/DDBJ whole genome shotgun (WGS) entry which is preliminary data.</text>
</comment>
<dbReference type="OrthoDB" id="408401at2759"/>
<dbReference type="Gene3D" id="3.60.130.10">
    <property type="entry name" value="Clavaminate synthase-like"/>
    <property type="match status" value="1"/>
</dbReference>
<feature type="domain" description="TauD/TfdA-like" evidence="5">
    <location>
        <begin position="9"/>
        <end position="203"/>
    </location>
</feature>
<evidence type="ECO:0000313" key="7">
    <source>
        <dbReference type="Proteomes" id="UP000649617"/>
    </source>
</evidence>
<dbReference type="GO" id="GO:0005739">
    <property type="term" value="C:mitochondrion"/>
    <property type="evidence" value="ECO:0007669"/>
    <property type="project" value="TreeGrafter"/>
</dbReference>
<keyword evidence="3" id="KW-0124">Carnitine biosynthesis</keyword>
<dbReference type="SUPFAM" id="SSF51197">
    <property type="entry name" value="Clavaminate synthase-like"/>
    <property type="match status" value="1"/>
</dbReference>
<evidence type="ECO:0000256" key="4">
    <source>
        <dbReference type="ARBA" id="ARBA00023002"/>
    </source>
</evidence>
<accession>A0A812IPV8</accession>
<gene>
    <name evidence="6" type="ORF">SPIL2461_LOCUS764</name>
</gene>
<proteinExistence type="predicted"/>
<reference evidence="6" key="1">
    <citation type="submission" date="2021-02" db="EMBL/GenBank/DDBJ databases">
        <authorList>
            <person name="Dougan E. K."/>
            <person name="Rhodes N."/>
            <person name="Thang M."/>
            <person name="Chan C."/>
        </authorList>
    </citation>
    <scope>NUCLEOTIDE SEQUENCE</scope>
</reference>
<sequence length="385" mass="42301">MVEKVSNQIGHVRVTNYGSIFDVQDKGAEATNLAFTSQRIRAHTDNPYRDPFPGVQLLHCLQSAAEGGATLFIDGFRVAEELRKQDAEAFRLLATTKHPFEYRDPDEGVLLRATSPVIQLGQGDAVERITFNNRSAAALPASFPHFKEYYKAWAAFDALANSEDFSVKLLMRPGDLAIWLNGRVMHGRESYQPGGPRHIQGAYLDQDEINSTVLSALAEGVDLDAFDVHRRRADVCMEALRSLPKIFGCIRYSSSTDLSCNSSRISPFQDVVLACLMHPAFSHPDAPKMWAAAAEAQGVQPPHFAEPGSAMVTMGFSSDVVDCAELLEKVLCLEKLSGPEQAKVMGMPQAETLLPYADAGYGNTAAAPLESFQNLLHEHFRRQSS</sequence>
<evidence type="ECO:0000313" key="6">
    <source>
        <dbReference type="EMBL" id="CAE7172217.1"/>
    </source>
</evidence>
<comment type="cofactor">
    <cofactor evidence="1">
        <name>L-ascorbate</name>
        <dbReference type="ChEBI" id="CHEBI:38290"/>
    </cofactor>
</comment>
<organism evidence="6 7">
    <name type="scientific">Symbiodinium pilosum</name>
    <name type="common">Dinoflagellate</name>
    <dbReference type="NCBI Taxonomy" id="2952"/>
    <lineage>
        <taxon>Eukaryota</taxon>
        <taxon>Sar</taxon>
        <taxon>Alveolata</taxon>
        <taxon>Dinophyceae</taxon>
        <taxon>Suessiales</taxon>
        <taxon>Symbiodiniaceae</taxon>
        <taxon>Symbiodinium</taxon>
    </lineage>
</organism>
<dbReference type="GO" id="GO:0016491">
    <property type="term" value="F:oxidoreductase activity"/>
    <property type="evidence" value="ECO:0007669"/>
    <property type="project" value="UniProtKB-KW"/>
</dbReference>
<keyword evidence="4" id="KW-0560">Oxidoreductase</keyword>
<evidence type="ECO:0000256" key="2">
    <source>
        <dbReference type="ARBA" id="ARBA00005022"/>
    </source>
</evidence>
<dbReference type="InterPro" id="IPR042098">
    <property type="entry name" value="TauD-like_sf"/>
</dbReference>
<dbReference type="Pfam" id="PF02668">
    <property type="entry name" value="TauD"/>
    <property type="match status" value="1"/>
</dbReference>
<dbReference type="AlphaFoldDB" id="A0A812IPV8"/>
<dbReference type="Proteomes" id="UP000649617">
    <property type="component" value="Unassembled WGS sequence"/>
</dbReference>
<evidence type="ECO:0000256" key="1">
    <source>
        <dbReference type="ARBA" id="ARBA00001961"/>
    </source>
</evidence>
<evidence type="ECO:0000256" key="3">
    <source>
        <dbReference type="ARBA" id="ARBA00022873"/>
    </source>
</evidence>
<dbReference type="PANTHER" id="PTHR10696:SF51">
    <property type="entry name" value="TRIMETHYLLYSINE DIOXYGENASE, MITOCHONDRIAL"/>
    <property type="match status" value="1"/>
</dbReference>
<dbReference type="InterPro" id="IPR050411">
    <property type="entry name" value="AlphaKG_dependent_hydroxylases"/>
</dbReference>
<dbReference type="PANTHER" id="PTHR10696">
    <property type="entry name" value="GAMMA-BUTYROBETAINE HYDROXYLASE-RELATED"/>
    <property type="match status" value="1"/>
</dbReference>
<protein>
    <recommendedName>
        <fullName evidence="5">TauD/TfdA-like domain-containing protein</fullName>
    </recommendedName>
</protein>
<name>A0A812IPV8_SYMPI</name>
<evidence type="ECO:0000259" key="5">
    <source>
        <dbReference type="Pfam" id="PF02668"/>
    </source>
</evidence>
<keyword evidence="7" id="KW-1185">Reference proteome</keyword>
<dbReference type="InterPro" id="IPR003819">
    <property type="entry name" value="TauD/TfdA-like"/>
</dbReference>
<comment type="pathway">
    <text evidence="2">Amine and polyamine biosynthesis; carnitine biosynthesis.</text>
</comment>